<evidence type="ECO:0000256" key="1">
    <source>
        <dbReference type="ARBA" id="ARBA00022679"/>
    </source>
</evidence>
<protein>
    <submittedName>
        <fullName evidence="3">Phosphopantetheinyl transferase</fullName>
    </submittedName>
</protein>
<feature type="domain" description="4'-phosphopantetheinyl transferase" evidence="2">
    <location>
        <begin position="134"/>
        <end position="198"/>
    </location>
</feature>
<sequence>MHDVPGKSLEAGLSAPLWAAAPLAEAATHPEIRLLPDELARAGAYLAGRPSDDFVAGRILVRVLAADLLNRVMPSGRGILPGDLELTQYCQQCASVAHGTPKLRMAKTGQSFSLSYARTAGWLLLALAPANSRLGVDLADLDDSAFSSGDGGMLEDYAYAREERERLELLPESERQRLRARWWALKEAVAKASGEGLAGEAGIPVVAGKNVHPLLHSPGLRVLDLDPESLDSLGAMLPPHLVGSLVWAPGPEAWENRVGGAVGIA</sequence>
<proteinExistence type="predicted"/>
<keyword evidence="4" id="KW-1185">Reference proteome</keyword>
<gene>
    <name evidence="3" type="ORF">J2S64_000817</name>
</gene>
<dbReference type="Pfam" id="PF01648">
    <property type="entry name" value="ACPS"/>
    <property type="match status" value="1"/>
</dbReference>
<evidence type="ECO:0000313" key="4">
    <source>
        <dbReference type="Proteomes" id="UP001183817"/>
    </source>
</evidence>
<dbReference type="InterPro" id="IPR008278">
    <property type="entry name" value="4-PPantetheinyl_Trfase_dom"/>
</dbReference>
<evidence type="ECO:0000259" key="2">
    <source>
        <dbReference type="Pfam" id="PF01648"/>
    </source>
</evidence>
<keyword evidence="1 3" id="KW-0808">Transferase</keyword>
<dbReference type="EMBL" id="JAVDYI010000001">
    <property type="protein sequence ID" value="MDR7357126.1"/>
    <property type="molecule type" value="Genomic_DNA"/>
</dbReference>
<dbReference type="Proteomes" id="UP001183817">
    <property type="component" value="Unassembled WGS sequence"/>
</dbReference>
<dbReference type="Gene3D" id="3.90.470.20">
    <property type="entry name" value="4'-phosphopantetheinyl transferase domain"/>
    <property type="match status" value="2"/>
</dbReference>
<accession>A0ABU2BFN3</accession>
<dbReference type="InterPro" id="IPR037143">
    <property type="entry name" value="4-PPantetheinyl_Trfase_dom_sf"/>
</dbReference>
<organism evidence="3 4">
    <name type="scientific">Paeniglutamicibacter sulfureus</name>
    <dbReference type="NCBI Taxonomy" id="43666"/>
    <lineage>
        <taxon>Bacteria</taxon>
        <taxon>Bacillati</taxon>
        <taxon>Actinomycetota</taxon>
        <taxon>Actinomycetes</taxon>
        <taxon>Micrococcales</taxon>
        <taxon>Micrococcaceae</taxon>
        <taxon>Paeniglutamicibacter</taxon>
    </lineage>
</organism>
<evidence type="ECO:0000313" key="3">
    <source>
        <dbReference type="EMBL" id="MDR7357126.1"/>
    </source>
</evidence>
<comment type="caution">
    <text evidence="3">The sequence shown here is derived from an EMBL/GenBank/DDBJ whole genome shotgun (WGS) entry which is preliminary data.</text>
</comment>
<dbReference type="SUPFAM" id="SSF56214">
    <property type="entry name" value="4'-phosphopantetheinyl transferase"/>
    <property type="match status" value="1"/>
</dbReference>
<reference evidence="3 4" key="1">
    <citation type="submission" date="2023-07" db="EMBL/GenBank/DDBJ databases">
        <title>Sequencing the genomes of 1000 actinobacteria strains.</title>
        <authorList>
            <person name="Klenk H.-P."/>
        </authorList>
    </citation>
    <scope>NUCLEOTIDE SEQUENCE [LARGE SCALE GENOMIC DNA]</scope>
    <source>
        <strain evidence="3 4">DSM 20167</strain>
    </source>
</reference>
<dbReference type="RefSeq" id="WP_310288359.1">
    <property type="nucleotide sequence ID" value="NZ_BAAAWO010000001.1"/>
</dbReference>
<dbReference type="GO" id="GO:0016740">
    <property type="term" value="F:transferase activity"/>
    <property type="evidence" value="ECO:0007669"/>
    <property type="project" value="UniProtKB-KW"/>
</dbReference>
<name>A0ABU2BFN3_9MICC</name>